<keyword evidence="2" id="KW-0812">Transmembrane</keyword>
<evidence type="ECO:0000313" key="4">
    <source>
        <dbReference type="Proteomes" id="UP000434172"/>
    </source>
</evidence>
<evidence type="ECO:0000256" key="1">
    <source>
        <dbReference type="SAM" id="MobiDB-lite"/>
    </source>
</evidence>
<protein>
    <submittedName>
        <fullName evidence="3">Uncharacterized protein</fullName>
    </submittedName>
</protein>
<dbReference type="EMBL" id="WOWK01000202">
    <property type="protein sequence ID" value="KAF0315471.1"/>
    <property type="molecule type" value="Genomic_DNA"/>
</dbReference>
<feature type="compositionally biased region" description="Polar residues" evidence="1">
    <location>
        <begin position="20"/>
        <end position="33"/>
    </location>
</feature>
<evidence type="ECO:0000313" key="3">
    <source>
        <dbReference type="EMBL" id="KAF0315471.1"/>
    </source>
</evidence>
<feature type="transmembrane region" description="Helical" evidence="2">
    <location>
        <begin position="75"/>
        <end position="94"/>
    </location>
</feature>
<gene>
    <name evidence="3" type="ORF">GQ607_017296</name>
</gene>
<sequence>MRGLVPWSWLQHTPKPRLGATSSKPSQVRSNQAKPPVNHLALGSLSEDSSIRRRTVVVAGTHTTTVAKPVSHGSCLTLLFIFILTSVVDVWHLGYSH</sequence>
<keyword evidence="2" id="KW-1133">Transmembrane helix</keyword>
<reference evidence="3 4" key="1">
    <citation type="submission" date="2019-12" db="EMBL/GenBank/DDBJ databases">
        <title>A genome sequence resource for the geographically widespread anthracnose pathogen Colletotrichum asianum.</title>
        <authorList>
            <person name="Meng Y."/>
        </authorList>
    </citation>
    <scope>NUCLEOTIDE SEQUENCE [LARGE SCALE GENOMIC DNA]</scope>
    <source>
        <strain evidence="3 4">ICMP 18580</strain>
    </source>
</reference>
<keyword evidence="4" id="KW-1185">Reference proteome</keyword>
<accession>A0A8H3VXU1</accession>
<feature type="region of interest" description="Disordered" evidence="1">
    <location>
        <begin position="15"/>
        <end position="35"/>
    </location>
</feature>
<proteinExistence type="predicted"/>
<organism evidence="3 4">
    <name type="scientific">Colletotrichum asianum</name>
    <dbReference type="NCBI Taxonomy" id="702518"/>
    <lineage>
        <taxon>Eukaryota</taxon>
        <taxon>Fungi</taxon>
        <taxon>Dikarya</taxon>
        <taxon>Ascomycota</taxon>
        <taxon>Pezizomycotina</taxon>
        <taxon>Sordariomycetes</taxon>
        <taxon>Hypocreomycetidae</taxon>
        <taxon>Glomerellales</taxon>
        <taxon>Glomerellaceae</taxon>
        <taxon>Colletotrichum</taxon>
        <taxon>Colletotrichum gloeosporioides species complex</taxon>
    </lineage>
</organism>
<comment type="caution">
    <text evidence="3">The sequence shown here is derived from an EMBL/GenBank/DDBJ whole genome shotgun (WGS) entry which is preliminary data.</text>
</comment>
<evidence type="ECO:0000256" key="2">
    <source>
        <dbReference type="SAM" id="Phobius"/>
    </source>
</evidence>
<name>A0A8H3VXU1_9PEZI</name>
<dbReference type="Proteomes" id="UP000434172">
    <property type="component" value="Unassembled WGS sequence"/>
</dbReference>
<keyword evidence="2" id="KW-0472">Membrane</keyword>
<dbReference type="AlphaFoldDB" id="A0A8H3VXU1"/>